<dbReference type="GO" id="GO:0006276">
    <property type="term" value="P:plasmid maintenance"/>
    <property type="evidence" value="ECO:0007669"/>
    <property type="project" value="InterPro"/>
</dbReference>
<protein>
    <recommendedName>
        <fullName evidence="1">Plasmid replication protein RepL domain-containing protein</fullName>
    </recommendedName>
</protein>
<evidence type="ECO:0000259" key="1">
    <source>
        <dbReference type="Pfam" id="PF05732"/>
    </source>
</evidence>
<dbReference type="InterPro" id="IPR008813">
    <property type="entry name" value="Plasmid_replication_RepL"/>
</dbReference>
<dbReference type="Pfam" id="PF05732">
    <property type="entry name" value="RepL"/>
    <property type="match status" value="1"/>
</dbReference>
<organism evidence="2">
    <name type="scientific">Vibrio tasmaniensis</name>
    <dbReference type="NCBI Taxonomy" id="212663"/>
    <lineage>
        <taxon>Bacteria</taxon>
        <taxon>Pseudomonadati</taxon>
        <taxon>Pseudomonadota</taxon>
        <taxon>Gammaproteobacteria</taxon>
        <taxon>Vibrionales</taxon>
        <taxon>Vibrionaceae</taxon>
        <taxon>Vibrio</taxon>
    </lineage>
</organism>
<accession>A0A0H3ZY59</accession>
<evidence type="ECO:0000313" key="2">
    <source>
        <dbReference type="EMBL" id="AKN38396.1"/>
    </source>
</evidence>
<feature type="domain" description="Plasmid replication protein RepL" evidence="1">
    <location>
        <begin position="28"/>
        <end position="170"/>
    </location>
</feature>
<dbReference type="EMBL" id="KP795581">
    <property type="protein sequence ID" value="AKN38396.1"/>
    <property type="molecule type" value="Genomic_DNA"/>
</dbReference>
<sequence>MNNYMTTRYSENPFVGELNVPISTKQVKVNPIGKDDNILVNQSTGEVIGTHVTTYKKVDSEEFVKLFTANIALTFNLSSAGIKAFNVLVWMMQKKGIQKDRLTLDKYTLEDFLKEHEDRTPPLKLSASTFKRGLNDLEDAKIIAKHLRAGDYYINPNFVFNGNRIAFSTVIERQKKIDK</sequence>
<dbReference type="AlphaFoldDB" id="A0A0H3ZY59"/>
<dbReference type="EMBL" id="KP795592">
    <property type="protein sequence ID" value="AKN38544.1"/>
    <property type="molecule type" value="Genomic_DNA"/>
</dbReference>
<dbReference type="GO" id="GO:0006260">
    <property type="term" value="P:DNA replication"/>
    <property type="evidence" value="ECO:0007669"/>
    <property type="project" value="InterPro"/>
</dbReference>
<reference evidence="2" key="1">
    <citation type="journal article" date="2015" name="MBio">
        <title>Eco-Evolutionary Dynamics of Episomes among Ecologically Cohesive Bacterial Populations.</title>
        <authorList>
            <person name="Xue H."/>
            <person name="Cordero O.X."/>
            <person name="Camas F.M."/>
            <person name="Trimble W."/>
            <person name="Meyer F."/>
            <person name="Guglielmini J."/>
            <person name="Rocha E.P."/>
            <person name="Polz M.F."/>
        </authorList>
    </citation>
    <scope>NUCLEOTIDE SEQUENCE</scope>
    <source>
        <strain evidence="2">FF_376</strain>
    </source>
</reference>
<name>A0A0H3ZY59_9VIBR</name>
<proteinExistence type="predicted"/>